<feature type="domain" description="Multidrug resistance protein MdtA-like barrel-sandwich hybrid" evidence="9">
    <location>
        <begin position="47"/>
        <end position="187"/>
    </location>
</feature>
<dbReference type="RefSeq" id="WP_012733990.1">
    <property type="nucleotide sequence ID" value="NZ_CP021075.1"/>
</dbReference>
<comment type="subcellular location">
    <subcellularLocation>
        <location evidence="1">Membrane</location>
        <topology evidence="1">Single-pass membrane protein</topology>
    </subcellularLocation>
</comment>
<keyword evidence="3" id="KW-0812">Transmembrane</keyword>
<reference evidence="12" key="2">
    <citation type="submission" date="2022-06" db="EMBL/GenBank/DDBJ databases">
        <title>Draft genome sequence of Burkholderia glumae strain GR20004 isolated from rice panicle showing bacterial panicle blight.</title>
        <authorList>
            <person name="Choi S.Y."/>
            <person name="Lee Y.H."/>
        </authorList>
    </citation>
    <scope>NUCLEOTIDE SEQUENCE</scope>
    <source>
        <strain evidence="12">GR20004</strain>
    </source>
</reference>
<dbReference type="Gene3D" id="2.40.50.100">
    <property type="match status" value="1"/>
</dbReference>
<dbReference type="Pfam" id="PF25876">
    <property type="entry name" value="HH_MFP_RND"/>
    <property type="match status" value="1"/>
</dbReference>
<accession>A0AAP9Y0Z7</accession>
<evidence type="ECO:0000256" key="2">
    <source>
        <dbReference type="ARBA" id="ARBA00009477"/>
    </source>
</evidence>
<evidence type="ECO:0000259" key="8">
    <source>
        <dbReference type="Pfam" id="PF25876"/>
    </source>
</evidence>
<evidence type="ECO:0000313" key="12">
    <source>
        <dbReference type="EMBL" id="USS41897.1"/>
    </source>
</evidence>
<evidence type="ECO:0000256" key="4">
    <source>
        <dbReference type="ARBA" id="ARBA00022989"/>
    </source>
</evidence>
<evidence type="ECO:0000256" key="3">
    <source>
        <dbReference type="ARBA" id="ARBA00022692"/>
    </source>
</evidence>
<evidence type="ECO:0000313" key="14">
    <source>
        <dbReference type="Proteomes" id="UP001056386"/>
    </source>
</evidence>
<feature type="domain" description="p-hydroxybenzoic acid efflux pump subunit AaeA-like beta-barrel" evidence="10">
    <location>
        <begin position="189"/>
        <end position="285"/>
    </location>
</feature>
<evidence type="ECO:0000256" key="6">
    <source>
        <dbReference type="SAM" id="Coils"/>
    </source>
</evidence>
<organism evidence="11 13">
    <name type="scientific">Burkholderia glumae</name>
    <name type="common">Pseudomonas glumae</name>
    <dbReference type="NCBI Taxonomy" id="337"/>
    <lineage>
        <taxon>Bacteria</taxon>
        <taxon>Pseudomonadati</taxon>
        <taxon>Pseudomonadota</taxon>
        <taxon>Betaproteobacteria</taxon>
        <taxon>Burkholderiales</taxon>
        <taxon>Burkholderiaceae</taxon>
        <taxon>Burkholderia</taxon>
    </lineage>
</organism>
<dbReference type="InterPro" id="IPR006143">
    <property type="entry name" value="RND_pump_MFP"/>
</dbReference>
<dbReference type="GO" id="GO:0022857">
    <property type="term" value="F:transmembrane transporter activity"/>
    <property type="evidence" value="ECO:0007669"/>
    <property type="project" value="InterPro"/>
</dbReference>
<sequence>MKRTWFSAGQILLTLIVAVVAALVLWRIVNYYMFSPWTRDGHVRADVIQVAPDVSGLVTAVPVVDNQAVRQGQVLFVIDQARYTLALRLAEAALAQRRATLAQARREYARNLKLGNLVASEQLEESRTRVEQGEAALADAQVNVDTARLNLRRTTVVSPVDGYLNDRAPRVGEYVPAGRAVLSVVDQHSFRVDGYFEETKLSGIHIGQPVDITVMGEPRVLRGHVQSIVAAIEDRDRSQGANLLPNVNPAFSWVRLAQRIPVRVSLDEVPDDFRLIAGRTATVAMRAPGSPAAPRRLGAAAAGTASGLPSPAHATGASGPARVAGTASAARPTGASPPASQAATAGAAP</sequence>
<reference evidence="11 13" key="1">
    <citation type="submission" date="2020-12" db="EMBL/GenBank/DDBJ databases">
        <title>FDA dAtabase for Regulatory Grade micrObial Sequences (FDA-ARGOS): Supporting development and validation of Infectious Disease Dx tests.</title>
        <authorList>
            <person name="Minogue T."/>
            <person name="Wolcott M."/>
            <person name="Wasieloski L."/>
            <person name="Aguilar W."/>
            <person name="Moore D."/>
            <person name="Jaissle J."/>
            <person name="Tallon L."/>
            <person name="Sadzewicz L."/>
            <person name="Zhao X."/>
            <person name="Boylan J."/>
            <person name="Ott S."/>
            <person name="Bowen H."/>
            <person name="Vavikolanu K."/>
            <person name="Mehta A."/>
            <person name="Aluvathingal J."/>
            <person name="Nadendla S."/>
            <person name="Yan Y."/>
            <person name="Sichtig H."/>
        </authorList>
    </citation>
    <scope>NUCLEOTIDE SEQUENCE [LARGE SCALE GENOMIC DNA]</scope>
    <source>
        <strain evidence="11 13">FDAARGOS_949</strain>
    </source>
</reference>
<dbReference type="InterPro" id="IPR058634">
    <property type="entry name" value="AaeA-lik-b-barrel"/>
</dbReference>
<dbReference type="GO" id="GO:0016020">
    <property type="term" value="C:membrane"/>
    <property type="evidence" value="ECO:0007669"/>
    <property type="project" value="InterPro"/>
</dbReference>
<dbReference type="Pfam" id="PF25963">
    <property type="entry name" value="Beta-barrel_AAEA"/>
    <property type="match status" value="1"/>
</dbReference>
<feature type="region of interest" description="Disordered" evidence="7">
    <location>
        <begin position="287"/>
        <end position="349"/>
    </location>
</feature>
<protein>
    <submittedName>
        <fullName evidence="11">HlyD family secretion protein</fullName>
    </submittedName>
</protein>
<dbReference type="PANTHER" id="PTHR30367">
    <property type="entry name" value="P-HYDROXYBENZOIC ACID EFFLUX PUMP SUBUNIT AAEA-RELATED"/>
    <property type="match status" value="1"/>
</dbReference>
<keyword evidence="4" id="KW-1133">Transmembrane helix</keyword>
<feature type="coiled-coil region" evidence="6">
    <location>
        <begin position="87"/>
        <end position="143"/>
    </location>
</feature>
<dbReference type="InterPro" id="IPR058624">
    <property type="entry name" value="MdtA-like_HH"/>
</dbReference>
<dbReference type="InterPro" id="IPR058625">
    <property type="entry name" value="MdtA-like_BSH"/>
</dbReference>
<keyword evidence="5" id="KW-0472">Membrane</keyword>
<dbReference type="GeneID" id="45694700"/>
<keyword evidence="6" id="KW-0175">Coiled coil</keyword>
<dbReference type="Proteomes" id="UP001056386">
    <property type="component" value="Chromosome 2"/>
</dbReference>
<dbReference type="PANTHER" id="PTHR30367:SF12">
    <property type="entry name" value="P-HYDROXYBENZOIC ACID EFFLUX PUMP SUBUNIT AAEA"/>
    <property type="match status" value="1"/>
</dbReference>
<feature type="compositionally biased region" description="Low complexity" evidence="7">
    <location>
        <begin position="332"/>
        <end position="349"/>
    </location>
</feature>
<evidence type="ECO:0000256" key="1">
    <source>
        <dbReference type="ARBA" id="ARBA00004167"/>
    </source>
</evidence>
<dbReference type="NCBIfam" id="TIGR01730">
    <property type="entry name" value="RND_mfp"/>
    <property type="match status" value="1"/>
</dbReference>
<dbReference type="EMBL" id="CP065600">
    <property type="protein sequence ID" value="QPQ89970.1"/>
    <property type="molecule type" value="Genomic_DNA"/>
</dbReference>
<evidence type="ECO:0000313" key="13">
    <source>
        <dbReference type="Proteomes" id="UP000594892"/>
    </source>
</evidence>
<dbReference type="InterPro" id="IPR050393">
    <property type="entry name" value="MFP_Efflux_Pump"/>
</dbReference>
<feature type="compositionally biased region" description="Low complexity" evidence="7">
    <location>
        <begin position="287"/>
        <end position="312"/>
    </location>
</feature>
<evidence type="ECO:0000259" key="10">
    <source>
        <dbReference type="Pfam" id="PF25963"/>
    </source>
</evidence>
<dbReference type="Proteomes" id="UP000594892">
    <property type="component" value="Chromosome 1"/>
</dbReference>
<proteinExistence type="inferred from homology"/>
<dbReference type="AlphaFoldDB" id="A0AAP9Y0Z7"/>
<dbReference type="EMBL" id="CP099583">
    <property type="protein sequence ID" value="USS41897.1"/>
    <property type="molecule type" value="Genomic_DNA"/>
</dbReference>
<gene>
    <name evidence="11" type="ORF">I6H06_10255</name>
    <name evidence="12" type="ORF">NFI99_06425</name>
</gene>
<evidence type="ECO:0000313" key="11">
    <source>
        <dbReference type="EMBL" id="QPQ89970.1"/>
    </source>
</evidence>
<comment type="similarity">
    <text evidence="2">Belongs to the membrane fusion protein (MFP) (TC 8.A.1) family.</text>
</comment>
<dbReference type="SUPFAM" id="SSF111369">
    <property type="entry name" value="HlyD-like secretion proteins"/>
    <property type="match status" value="1"/>
</dbReference>
<dbReference type="Pfam" id="PF25917">
    <property type="entry name" value="BSH_RND"/>
    <property type="match status" value="1"/>
</dbReference>
<evidence type="ECO:0000259" key="9">
    <source>
        <dbReference type="Pfam" id="PF25917"/>
    </source>
</evidence>
<keyword evidence="14" id="KW-1185">Reference proteome</keyword>
<name>A0AAP9Y0Z7_BURGL</name>
<evidence type="ECO:0000256" key="5">
    <source>
        <dbReference type="ARBA" id="ARBA00023136"/>
    </source>
</evidence>
<evidence type="ECO:0000256" key="7">
    <source>
        <dbReference type="SAM" id="MobiDB-lite"/>
    </source>
</evidence>
<dbReference type="Gene3D" id="2.40.30.170">
    <property type="match status" value="1"/>
</dbReference>
<feature type="domain" description="Multidrug resistance protein MdtA-like alpha-helical hairpin" evidence="8">
    <location>
        <begin position="89"/>
        <end position="153"/>
    </location>
</feature>